<reference evidence="8" key="1">
    <citation type="submission" date="2023-06" db="EMBL/GenBank/DDBJ databases">
        <title>Genome-scale phylogeny and comparative genomics of the fungal order Sordariales.</title>
        <authorList>
            <consortium name="Lawrence Berkeley National Laboratory"/>
            <person name="Hensen N."/>
            <person name="Bonometti L."/>
            <person name="Westerberg I."/>
            <person name="Brannstrom I.O."/>
            <person name="Guillou S."/>
            <person name="Cros-Aarteil S."/>
            <person name="Calhoun S."/>
            <person name="Haridas S."/>
            <person name="Kuo A."/>
            <person name="Mondo S."/>
            <person name="Pangilinan J."/>
            <person name="Riley R."/>
            <person name="Labutti K."/>
            <person name="Andreopoulos B."/>
            <person name="Lipzen A."/>
            <person name="Chen C."/>
            <person name="Yanf M."/>
            <person name="Daum C."/>
            <person name="Ng V."/>
            <person name="Clum A."/>
            <person name="Steindorff A."/>
            <person name="Ohm R."/>
            <person name="Martin F."/>
            <person name="Silar P."/>
            <person name="Natvig D."/>
            <person name="Lalanne C."/>
            <person name="Gautier V."/>
            <person name="Ament-Velasquez S.L."/>
            <person name="Kruys A."/>
            <person name="Hutchinson M.I."/>
            <person name="Powell A.J."/>
            <person name="Barry K."/>
            <person name="Miller A.N."/>
            <person name="Grigoriev I.V."/>
            <person name="Debuchy R."/>
            <person name="Gladieux P."/>
            <person name="Thoren M.H."/>
            <person name="Johannesson H."/>
        </authorList>
    </citation>
    <scope>NUCLEOTIDE SEQUENCE</scope>
    <source>
        <strain evidence="8">SMH2532-1</strain>
    </source>
</reference>
<name>A0AA39YU64_9PEZI</name>
<evidence type="ECO:0000313" key="8">
    <source>
        <dbReference type="EMBL" id="KAK0658046.1"/>
    </source>
</evidence>
<keyword evidence="4 6" id="KW-0472">Membrane</keyword>
<comment type="subcellular location">
    <subcellularLocation>
        <location evidence="1">Membrane</location>
        <topology evidence="1">Multi-pass membrane protein</topology>
    </subcellularLocation>
</comment>
<feature type="domain" description="Major facilitator superfamily (MFS) profile" evidence="7">
    <location>
        <begin position="90"/>
        <end position="528"/>
    </location>
</feature>
<feature type="transmembrane region" description="Helical" evidence="6">
    <location>
        <begin position="214"/>
        <end position="237"/>
    </location>
</feature>
<dbReference type="EMBL" id="JAULSV010000001">
    <property type="protein sequence ID" value="KAK0658046.1"/>
    <property type="molecule type" value="Genomic_DNA"/>
</dbReference>
<proteinExistence type="predicted"/>
<evidence type="ECO:0000313" key="9">
    <source>
        <dbReference type="Proteomes" id="UP001174936"/>
    </source>
</evidence>
<dbReference type="AlphaFoldDB" id="A0AA39YU64"/>
<feature type="transmembrane region" description="Helical" evidence="6">
    <location>
        <begin position="90"/>
        <end position="107"/>
    </location>
</feature>
<evidence type="ECO:0000256" key="5">
    <source>
        <dbReference type="SAM" id="MobiDB-lite"/>
    </source>
</evidence>
<dbReference type="GO" id="GO:0022857">
    <property type="term" value="F:transmembrane transporter activity"/>
    <property type="evidence" value="ECO:0007669"/>
    <property type="project" value="InterPro"/>
</dbReference>
<keyword evidence="2 6" id="KW-0812">Transmembrane</keyword>
<dbReference type="InterPro" id="IPR020846">
    <property type="entry name" value="MFS_dom"/>
</dbReference>
<accession>A0AA39YU64</accession>
<gene>
    <name evidence="8" type="ORF">B0T16DRAFT_426012</name>
</gene>
<sequence length="528" mass="57947">MLSVLQYRKIGKDVARHVSAGVDGRVIARTSIDAKNSDSPPGVNDEEKARQPNQREAEKDNDDKICVRLDDEENDPLNPKNWSLASRSKNIAVLSLLIFVQAWAGGAESMANAKASAEFGVSKTAENLSTAMYLFGIGSGALVAGPVSETVGRNPTYLVSTFCFLFFVLGSAMAPNFAAQVVCRYFVGLASSATLSINGGSVRDQFRPVKRSWVFPIIAWANVTAPVLAPIAGGWIAAHPRLHWQWMDWITLIIGGAAWLLAIFCLPETYLPLLLDWKAKHIRRITGDNRYVSEHGSAGSLTSRLKDKLPLTTKFFVTEPVVGVLGGYLVLLYVLLFSFLSGFDYIFKETYELPIGFVGSCFGAIAAGTTFITLFAPVFFSWTRHKTEHIQGASVQPEFRLWPGIVAAPLLPVALFWLGWTNYRSISIWSGLAACFVFGVVLVSIYISSYEYIIDSYGDHAATALSSITFVRYIVAGGMVMAARPMYEGIGVHWTMTWLGCCAAILAPAPLLFKIYGKRLREKSKYAK</sequence>
<dbReference type="SUPFAM" id="SSF103473">
    <property type="entry name" value="MFS general substrate transporter"/>
    <property type="match status" value="1"/>
</dbReference>
<feature type="transmembrane region" description="Helical" evidence="6">
    <location>
        <begin position="355"/>
        <end position="380"/>
    </location>
</feature>
<keyword evidence="9" id="KW-1185">Reference proteome</keyword>
<dbReference type="InterPro" id="IPR036259">
    <property type="entry name" value="MFS_trans_sf"/>
</dbReference>
<dbReference type="PROSITE" id="PS50850">
    <property type="entry name" value="MFS"/>
    <property type="match status" value="1"/>
</dbReference>
<evidence type="ECO:0000256" key="3">
    <source>
        <dbReference type="ARBA" id="ARBA00022989"/>
    </source>
</evidence>
<feature type="transmembrane region" description="Helical" evidence="6">
    <location>
        <begin position="127"/>
        <end position="145"/>
    </location>
</feature>
<feature type="compositionally biased region" description="Basic and acidic residues" evidence="5">
    <location>
        <begin position="45"/>
        <end position="64"/>
    </location>
</feature>
<feature type="transmembrane region" description="Helical" evidence="6">
    <location>
        <begin position="426"/>
        <end position="449"/>
    </location>
</feature>
<evidence type="ECO:0000259" key="7">
    <source>
        <dbReference type="PROSITE" id="PS50850"/>
    </source>
</evidence>
<feature type="transmembrane region" description="Helical" evidence="6">
    <location>
        <begin position="495"/>
        <end position="516"/>
    </location>
</feature>
<protein>
    <submittedName>
        <fullName evidence="8">Major facilitator superfamily domain-containing protein</fullName>
    </submittedName>
</protein>
<dbReference type="GO" id="GO:0005886">
    <property type="term" value="C:plasma membrane"/>
    <property type="evidence" value="ECO:0007669"/>
    <property type="project" value="TreeGrafter"/>
</dbReference>
<evidence type="ECO:0000256" key="4">
    <source>
        <dbReference type="ARBA" id="ARBA00023136"/>
    </source>
</evidence>
<organism evidence="8 9">
    <name type="scientific">Cercophora newfieldiana</name>
    <dbReference type="NCBI Taxonomy" id="92897"/>
    <lineage>
        <taxon>Eukaryota</taxon>
        <taxon>Fungi</taxon>
        <taxon>Dikarya</taxon>
        <taxon>Ascomycota</taxon>
        <taxon>Pezizomycotina</taxon>
        <taxon>Sordariomycetes</taxon>
        <taxon>Sordariomycetidae</taxon>
        <taxon>Sordariales</taxon>
        <taxon>Lasiosphaeriaceae</taxon>
        <taxon>Cercophora</taxon>
    </lineage>
</organism>
<comment type="caution">
    <text evidence="8">The sequence shown here is derived from an EMBL/GenBank/DDBJ whole genome shotgun (WGS) entry which is preliminary data.</text>
</comment>
<feature type="transmembrane region" description="Helical" evidence="6">
    <location>
        <begin position="461"/>
        <end position="483"/>
    </location>
</feature>
<feature type="transmembrane region" description="Helical" evidence="6">
    <location>
        <begin position="249"/>
        <end position="275"/>
    </location>
</feature>
<dbReference type="Proteomes" id="UP001174936">
    <property type="component" value="Unassembled WGS sequence"/>
</dbReference>
<feature type="transmembrane region" description="Helical" evidence="6">
    <location>
        <begin position="157"/>
        <end position="179"/>
    </location>
</feature>
<feature type="transmembrane region" description="Helical" evidence="6">
    <location>
        <begin position="185"/>
        <end position="202"/>
    </location>
</feature>
<dbReference type="Pfam" id="PF07690">
    <property type="entry name" value="MFS_1"/>
    <property type="match status" value="1"/>
</dbReference>
<feature type="transmembrane region" description="Helical" evidence="6">
    <location>
        <begin position="401"/>
        <end position="420"/>
    </location>
</feature>
<dbReference type="PANTHER" id="PTHR23502">
    <property type="entry name" value="MAJOR FACILITATOR SUPERFAMILY"/>
    <property type="match status" value="1"/>
</dbReference>
<evidence type="ECO:0000256" key="1">
    <source>
        <dbReference type="ARBA" id="ARBA00004141"/>
    </source>
</evidence>
<feature type="region of interest" description="Disordered" evidence="5">
    <location>
        <begin position="31"/>
        <end position="64"/>
    </location>
</feature>
<evidence type="ECO:0000256" key="6">
    <source>
        <dbReference type="SAM" id="Phobius"/>
    </source>
</evidence>
<dbReference type="InterPro" id="IPR011701">
    <property type="entry name" value="MFS"/>
</dbReference>
<dbReference type="Gene3D" id="1.20.1250.20">
    <property type="entry name" value="MFS general substrate transporter like domains"/>
    <property type="match status" value="1"/>
</dbReference>
<evidence type="ECO:0000256" key="2">
    <source>
        <dbReference type="ARBA" id="ARBA00022692"/>
    </source>
</evidence>
<feature type="transmembrane region" description="Helical" evidence="6">
    <location>
        <begin position="321"/>
        <end position="343"/>
    </location>
</feature>
<dbReference type="PANTHER" id="PTHR23502:SF188">
    <property type="entry name" value="MAJOR FACILITATOR SUPERFAMILY (MFS) PROFILE DOMAIN-CONTAINING PROTEIN"/>
    <property type="match status" value="1"/>
</dbReference>
<keyword evidence="3 6" id="KW-1133">Transmembrane helix</keyword>